<dbReference type="STRING" id="1763537.ULVI_09390"/>
<sequence>MDNIKNYKLKDFLKQPIEKIEKYLQILQYIAPIETEREVFYLKLKHVELIKRTINSNDDKEVIKMVSKVQKISKKEILELGIIEFFGIVNSIKNQVEKIVEAEEKALQSEHTNAKFELVEGGKRLEKFGFYNVLDSLSDGDVLKWKKIENLSYDIVFTKLYLNRVKSDIQIDMNNIKSKI</sequence>
<accession>A0A167HN02</accession>
<dbReference type="Proteomes" id="UP000077013">
    <property type="component" value="Unassembled WGS sequence"/>
</dbReference>
<dbReference type="InterPro" id="IPR000219">
    <property type="entry name" value="DH_dom"/>
</dbReference>
<keyword evidence="3" id="KW-1185">Reference proteome</keyword>
<feature type="domain" description="DH" evidence="1">
    <location>
        <begin position="1"/>
        <end position="57"/>
    </location>
</feature>
<organism evidence="2 3">
    <name type="scientific">Cochleicola gelatinilyticus</name>
    <dbReference type="NCBI Taxonomy" id="1763537"/>
    <lineage>
        <taxon>Bacteria</taxon>
        <taxon>Pseudomonadati</taxon>
        <taxon>Bacteroidota</taxon>
        <taxon>Flavobacteriia</taxon>
        <taxon>Flavobacteriales</taxon>
        <taxon>Flavobacteriaceae</taxon>
        <taxon>Cochleicola</taxon>
    </lineage>
</organism>
<reference evidence="2 3" key="1">
    <citation type="submission" date="2016-02" db="EMBL/GenBank/DDBJ databases">
        <title>Ulvibacter sp. LPB0005, isolated from Thais luteostoma.</title>
        <authorList>
            <person name="Shin S.-K."/>
            <person name="Yi H."/>
        </authorList>
    </citation>
    <scope>NUCLEOTIDE SEQUENCE [LARGE SCALE GENOMIC DNA]</scope>
    <source>
        <strain evidence="2 3">LPB0005</strain>
    </source>
</reference>
<dbReference type="RefSeq" id="WP_068592121.1">
    <property type="nucleotide sequence ID" value="NZ_LRXL01000037.1"/>
</dbReference>
<comment type="caution">
    <text evidence="2">The sequence shown here is derived from an EMBL/GenBank/DDBJ whole genome shotgun (WGS) entry which is preliminary data.</text>
</comment>
<dbReference type="PROSITE" id="PS50010">
    <property type="entry name" value="DH_2"/>
    <property type="match status" value="1"/>
</dbReference>
<dbReference type="AlphaFoldDB" id="A0A167HN02"/>
<dbReference type="EMBL" id="LRXL01000037">
    <property type="protein sequence ID" value="OAB78785.1"/>
    <property type="molecule type" value="Genomic_DNA"/>
</dbReference>
<evidence type="ECO:0000313" key="3">
    <source>
        <dbReference type="Proteomes" id="UP000077013"/>
    </source>
</evidence>
<name>A0A167HN02_9FLAO</name>
<evidence type="ECO:0000313" key="2">
    <source>
        <dbReference type="EMBL" id="OAB78785.1"/>
    </source>
</evidence>
<evidence type="ECO:0000259" key="1">
    <source>
        <dbReference type="PROSITE" id="PS50010"/>
    </source>
</evidence>
<dbReference type="GO" id="GO:0005085">
    <property type="term" value="F:guanyl-nucleotide exchange factor activity"/>
    <property type="evidence" value="ECO:0007669"/>
    <property type="project" value="InterPro"/>
</dbReference>
<protein>
    <recommendedName>
        <fullName evidence="1">DH domain-containing protein</fullName>
    </recommendedName>
</protein>
<proteinExistence type="predicted"/>
<gene>
    <name evidence="2" type="ORF">ULVI_09390</name>
</gene>